<dbReference type="GO" id="GO:0006325">
    <property type="term" value="P:chromatin organization"/>
    <property type="evidence" value="ECO:0007669"/>
    <property type="project" value="UniProtKB-KW"/>
</dbReference>
<dbReference type="GO" id="GO:0032991">
    <property type="term" value="C:protein-containing complex"/>
    <property type="evidence" value="ECO:0007669"/>
    <property type="project" value="UniProtKB-ARBA"/>
</dbReference>
<dbReference type="GO" id="GO:0003678">
    <property type="term" value="F:DNA helicase activity"/>
    <property type="evidence" value="ECO:0007669"/>
    <property type="project" value="UniProtKB-EC"/>
</dbReference>
<dbReference type="SUPFAM" id="SSF50249">
    <property type="entry name" value="Nucleic acid-binding proteins"/>
    <property type="match status" value="1"/>
</dbReference>
<evidence type="ECO:0000256" key="6">
    <source>
        <dbReference type="RuleBase" id="RU363048"/>
    </source>
</evidence>
<dbReference type="GO" id="GO:0005524">
    <property type="term" value="F:ATP binding"/>
    <property type="evidence" value="ECO:0007669"/>
    <property type="project" value="UniProtKB-KW"/>
</dbReference>
<evidence type="ECO:0000256" key="3">
    <source>
        <dbReference type="ARBA" id="ARBA00023159"/>
    </source>
</evidence>
<dbReference type="Pfam" id="PF06068">
    <property type="entry name" value="TIP49"/>
    <property type="match status" value="1"/>
</dbReference>
<dbReference type="Gene3D" id="2.40.50.360">
    <property type="entry name" value="RuvB-like helicase, domain II"/>
    <property type="match status" value="1"/>
</dbReference>
<dbReference type="Proteomes" id="UP001175226">
    <property type="component" value="Unassembled WGS sequence"/>
</dbReference>
<gene>
    <name evidence="8" type="ORF">EV421DRAFT_1947327</name>
</gene>
<keyword evidence="6" id="KW-0378">Hydrolase</keyword>
<accession>A0AA39MDC8</accession>
<comment type="catalytic activity">
    <reaction evidence="6">
        <text>ATP + H2O = ADP + phosphate + H(+)</text>
        <dbReference type="Rhea" id="RHEA:13065"/>
        <dbReference type="ChEBI" id="CHEBI:15377"/>
        <dbReference type="ChEBI" id="CHEBI:15378"/>
        <dbReference type="ChEBI" id="CHEBI:30616"/>
        <dbReference type="ChEBI" id="CHEBI:43474"/>
        <dbReference type="ChEBI" id="CHEBI:456216"/>
        <dbReference type="EC" id="3.6.4.12"/>
    </reaction>
</comment>
<evidence type="ECO:0000256" key="2">
    <source>
        <dbReference type="ARBA" id="ARBA00023015"/>
    </source>
</evidence>
<dbReference type="GO" id="GO:0006281">
    <property type="term" value="P:DNA repair"/>
    <property type="evidence" value="ECO:0007669"/>
    <property type="project" value="UniProtKB-KW"/>
</dbReference>
<sequence>MTLQHLYLSIMAIQITTGTSELQEITKMERIGNEAGMILKMMQEGQIAGRAMLFAGPPSTERPLLHDRPSLPLIGLYRCLSTRDYYYIGCTIHRQEVFSPSNSKTEAFRRSNGIRIKEETELVEGEVVEIYIGRSLTGATKAGKITIKTPSIETIYDLDTKWIDALWKEKVLAGDVITIGKMSGRTTKLGRSFAPSGDYDAMGAGCRFYFFFGNIVGLTNDTYTKFVRCPEDAINSRIQALLTLFVGDTGEIKPEVRNQINTKVVEWREKGTAKIIPGVLFIDEVQMFDIECFSFLKNDLAPSN</sequence>
<keyword evidence="4 6" id="KW-0804">Transcription</keyword>
<dbReference type="InterPro" id="IPR027417">
    <property type="entry name" value="P-loop_NTPase"/>
</dbReference>
<keyword evidence="3" id="KW-0010">Activator</keyword>
<dbReference type="InterPro" id="IPR012340">
    <property type="entry name" value="NA-bd_OB-fold"/>
</dbReference>
<dbReference type="EMBL" id="JAUEPT010000221">
    <property type="protein sequence ID" value="KAK0429678.1"/>
    <property type="molecule type" value="Genomic_DNA"/>
</dbReference>
<organism evidence="8 9">
    <name type="scientific">Armillaria borealis</name>
    <dbReference type="NCBI Taxonomy" id="47425"/>
    <lineage>
        <taxon>Eukaryota</taxon>
        <taxon>Fungi</taxon>
        <taxon>Dikarya</taxon>
        <taxon>Basidiomycota</taxon>
        <taxon>Agaricomycotina</taxon>
        <taxon>Agaricomycetes</taxon>
        <taxon>Agaricomycetidae</taxon>
        <taxon>Agaricales</taxon>
        <taxon>Marasmiineae</taxon>
        <taxon>Physalacriaceae</taxon>
        <taxon>Armillaria</taxon>
    </lineage>
</organism>
<keyword evidence="5 6" id="KW-0234">DNA repair</keyword>
<dbReference type="EC" id="3.6.4.12" evidence="6"/>
<evidence type="ECO:0000256" key="5">
    <source>
        <dbReference type="ARBA" id="ARBA00023204"/>
    </source>
</evidence>
<dbReference type="Gene3D" id="3.40.50.300">
    <property type="entry name" value="P-loop containing nucleotide triphosphate hydrolases"/>
    <property type="match status" value="1"/>
</dbReference>
<evidence type="ECO:0000256" key="1">
    <source>
        <dbReference type="ARBA" id="ARBA00022763"/>
    </source>
</evidence>
<keyword evidence="6" id="KW-0547">Nucleotide-binding</keyword>
<keyword evidence="6" id="KW-0347">Helicase</keyword>
<keyword evidence="2 6" id="KW-0805">Transcription regulation</keyword>
<comment type="similarity">
    <text evidence="6">Belongs to the RuvB family.</text>
</comment>
<keyword evidence="6" id="KW-0539">Nucleus</keyword>
<dbReference type="AlphaFoldDB" id="A0AA39MDC8"/>
<dbReference type="GO" id="GO:0005634">
    <property type="term" value="C:nucleus"/>
    <property type="evidence" value="ECO:0007669"/>
    <property type="project" value="UniProtKB-SubCell"/>
</dbReference>
<dbReference type="PANTHER" id="PTHR11093">
    <property type="entry name" value="RUVB-RELATED REPTIN AND PONTIN"/>
    <property type="match status" value="1"/>
</dbReference>
<evidence type="ECO:0000256" key="4">
    <source>
        <dbReference type="ARBA" id="ARBA00023163"/>
    </source>
</evidence>
<reference evidence="8" key="1">
    <citation type="submission" date="2023-06" db="EMBL/GenBank/DDBJ databases">
        <authorList>
            <consortium name="Lawrence Berkeley National Laboratory"/>
            <person name="Ahrendt S."/>
            <person name="Sahu N."/>
            <person name="Indic B."/>
            <person name="Wong-Bajracharya J."/>
            <person name="Merenyi Z."/>
            <person name="Ke H.-M."/>
            <person name="Monk M."/>
            <person name="Kocsube S."/>
            <person name="Drula E."/>
            <person name="Lipzen A."/>
            <person name="Balint B."/>
            <person name="Henrissat B."/>
            <person name="Andreopoulos B."/>
            <person name="Martin F.M."/>
            <person name="Harder C.B."/>
            <person name="Rigling D."/>
            <person name="Ford K.L."/>
            <person name="Foster G.D."/>
            <person name="Pangilinan J."/>
            <person name="Papanicolaou A."/>
            <person name="Barry K."/>
            <person name="LaButti K."/>
            <person name="Viragh M."/>
            <person name="Koriabine M."/>
            <person name="Yan M."/>
            <person name="Riley R."/>
            <person name="Champramary S."/>
            <person name="Plett K.L."/>
            <person name="Tsai I.J."/>
            <person name="Slot J."/>
            <person name="Sipos G."/>
            <person name="Plett J."/>
            <person name="Nagy L.G."/>
            <person name="Grigoriev I.V."/>
        </authorList>
    </citation>
    <scope>NUCLEOTIDE SEQUENCE</scope>
    <source>
        <strain evidence="8">FPL87.14</strain>
    </source>
</reference>
<comment type="function">
    <text evidence="6">DNA helicase participates in several chromatin remodeling complexes, including the SWR1 and the INO80 complexes.</text>
</comment>
<keyword evidence="6" id="KW-0067">ATP-binding</keyword>
<keyword evidence="1 6" id="KW-0227">DNA damage</keyword>
<evidence type="ECO:0000259" key="7">
    <source>
        <dbReference type="Pfam" id="PF06068"/>
    </source>
</evidence>
<dbReference type="InterPro" id="IPR027238">
    <property type="entry name" value="RuvB-like"/>
</dbReference>
<proteinExistence type="inferred from homology"/>
<dbReference type="InterPro" id="IPR042487">
    <property type="entry name" value="RuvBL1/2_DNA/RNA_bd_dom"/>
</dbReference>
<keyword evidence="9" id="KW-1185">Reference proteome</keyword>
<dbReference type="InterPro" id="IPR010339">
    <property type="entry name" value="TIP49_P-loop"/>
</dbReference>
<keyword evidence="6" id="KW-0156">Chromatin regulator</keyword>
<name>A0AA39MDC8_9AGAR</name>
<dbReference type="GO" id="GO:0016787">
    <property type="term" value="F:hydrolase activity"/>
    <property type="evidence" value="ECO:0007669"/>
    <property type="project" value="UniProtKB-KW"/>
</dbReference>
<evidence type="ECO:0000313" key="9">
    <source>
        <dbReference type="Proteomes" id="UP001175226"/>
    </source>
</evidence>
<evidence type="ECO:0000313" key="8">
    <source>
        <dbReference type="EMBL" id="KAK0429678.1"/>
    </source>
</evidence>
<comment type="subcellular location">
    <subcellularLocation>
        <location evidence="6">Nucleus</location>
    </subcellularLocation>
</comment>
<protein>
    <recommendedName>
        <fullName evidence="6">RuvB-like helicase</fullName>
        <ecNumber evidence="6">3.6.4.12</ecNumber>
    </recommendedName>
</protein>
<comment type="caution">
    <text evidence="8">The sequence shown here is derived from an EMBL/GenBank/DDBJ whole genome shotgun (WGS) entry which is preliminary data.</text>
</comment>
<feature type="domain" description="TIP49 P-loop" evidence="7">
    <location>
        <begin position="34"/>
        <end position="299"/>
    </location>
</feature>